<protein>
    <submittedName>
        <fullName evidence="3">T9SS type A sorting domain-containing protein</fullName>
    </submittedName>
</protein>
<dbReference type="SUPFAM" id="SSF63829">
    <property type="entry name" value="Calcium-dependent phosphotriesterase"/>
    <property type="match status" value="2"/>
</dbReference>
<dbReference type="RefSeq" id="WP_243513959.1">
    <property type="nucleotide sequence ID" value="NZ_CP094534.1"/>
</dbReference>
<evidence type="ECO:0000313" key="3">
    <source>
        <dbReference type="EMBL" id="UOE33769.1"/>
    </source>
</evidence>
<accession>A0ABY4B3N4</accession>
<feature type="domain" description="Secretion system C-terminal sorting" evidence="2">
    <location>
        <begin position="773"/>
        <end position="842"/>
    </location>
</feature>
<dbReference type="NCBIfam" id="TIGR04183">
    <property type="entry name" value="Por_Secre_tail"/>
    <property type="match status" value="1"/>
</dbReference>
<feature type="chain" id="PRO_5046682162" evidence="1">
    <location>
        <begin position="24"/>
        <end position="846"/>
    </location>
</feature>
<proteinExistence type="predicted"/>
<dbReference type="NCBIfam" id="TIGR02608">
    <property type="entry name" value="delta_60_rpt"/>
    <property type="match status" value="12"/>
</dbReference>
<keyword evidence="1" id="KW-0732">Signal</keyword>
<evidence type="ECO:0000259" key="2">
    <source>
        <dbReference type="Pfam" id="PF18962"/>
    </source>
</evidence>
<dbReference type="InterPro" id="IPR013431">
    <property type="entry name" value="Delta_60_rpt"/>
</dbReference>
<dbReference type="EMBL" id="CP094534">
    <property type="protein sequence ID" value="UOE33769.1"/>
    <property type="molecule type" value="Genomic_DNA"/>
</dbReference>
<feature type="signal peptide" evidence="1">
    <location>
        <begin position="1"/>
        <end position="23"/>
    </location>
</feature>
<dbReference type="Gene3D" id="2.80.10.50">
    <property type="match status" value="6"/>
</dbReference>
<evidence type="ECO:0000313" key="4">
    <source>
        <dbReference type="Proteomes" id="UP000831390"/>
    </source>
</evidence>
<sequence>MKILRLLGVALLLTADFCRPAAAQTLDPTFASPLSLYTTGQVYYLGPQQADGKRVVGGSFTRVNGGTTGINFVRLDDAGVVDAAFSQNAGTVSGASQVLGLPNGQYLLVGGGTIFAGVTSRTGMLRLNANGSPDASFSVGTGSGGGYSQAFAVQSDGKILVAGSFTQYNGTPAAGVVRLNSNGSVDPTFNVGTGLALGSALPSALAVQPDGKILLGGEFATFNGQPAAGLVRLNANGSVDASFASALLATSWVEGVVLQPDGKLLLNGYLDLPGGTIQSAGLVRLLPDGTLDVNFVTSLFEGGDISTNTSDPAVLLQPDGKIVVGGSFTGAVGNHVARLNTNGTVDVTFQVGAGPNITPSTLGLQANGTVLVGGGFGAFNDVEQPLVRLSATGALDPTFAPRLQNTGSASALALQSDGKVLLGGDFTELNGQPVHRLVRLLPSGALDAGFSTATGVLPNSVTCLALQPNGKVVVGTDQSVLRFEASGSPDAGFTPFVNGPGYSVFGITSLALQADGRVLVAGNMNGTANGTPVTGLARLTTTGAVDPSFVRTANDPVLGTLAAGDAVLVQADGRIVLAGRFRTAAQASLFRVVRYESTGALDASFNNTAPYFFNNTPGRVFTLAQQPDGKLLVGGNFNQVDGVQRYNVARLTTAGAVDPGFTTPVSISGTVRTLALQPNGRVLLGGNFNHFTTPTHGNLTRLLDNGQPDASFGATANPSNQVRALAVQPNGAILLAGTFLNVGGQPRAGVARITAPNVLRVAAPAAVAARTAVWPVPAHGQLHVAPDFSAQPQHLDLLDATGRAVRTRAVVGSGEQTLDLDALPAGLYLLQVRYAAGTVTRRVELQ</sequence>
<evidence type="ECO:0000256" key="1">
    <source>
        <dbReference type="SAM" id="SignalP"/>
    </source>
</evidence>
<dbReference type="SUPFAM" id="SSF101898">
    <property type="entry name" value="NHL repeat"/>
    <property type="match status" value="1"/>
</dbReference>
<reference evidence="3 4" key="1">
    <citation type="submission" date="2022-03" db="EMBL/GenBank/DDBJ databases">
        <title>Hymenobactersp. isolated from the air.</title>
        <authorList>
            <person name="Won M."/>
            <person name="Kwon S.-W."/>
        </authorList>
    </citation>
    <scope>NUCLEOTIDE SEQUENCE [LARGE SCALE GENOMIC DNA]</scope>
    <source>
        <strain evidence="3 4">KACC 22596</strain>
    </source>
</reference>
<gene>
    <name evidence="3" type="ORF">MTP16_21940</name>
</gene>
<dbReference type="Proteomes" id="UP000831390">
    <property type="component" value="Chromosome"/>
</dbReference>
<dbReference type="InterPro" id="IPR026444">
    <property type="entry name" value="Secre_tail"/>
</dbReference>
<name>A0ABY4B3N4_9BACT</name>
<dbReference type="Pfam" id="PF17164">
    <property type="entry name" value="DUF5122"/>
    <property type="match status" value="14"/>
</dbReference>
<dbReference type="Pfam" id="PF18962">
    <property type="entry name" value="Por_Secre_tail"/>
    <property type="match status" value="1"/>
</dbReference>
<keyword evidence="4" id="KW-1185">Reference proteome</keyword>
<organism evidence="3 4">
    <name type="scientific">Hymenobacter monticola</name>
    <dbReference type="NCBI Taxonomy" id="1705399"/>
    <lineage>
        <taxon>Bacteria</taxon>
        <taxon>Pseudomonadati</taxon>
        <taxon>Bacteroidota</taxon>
        <taxon>Cytophagia</taxon>
        <taxon>Cytophagales</taxon>
        <taxon>Hymenobacteraceae</taxon>
        <taxon>Hymenobacter</taxon>
    </lineage>
</organism>